<sequence>MSENDMRWIDHILTSDNYKYFVRIDDEFAFNSFNLFGIRKYVTHFPEAYELIRSSVRSSLQNGKIPEEIEKDAIIVYGLLQARFLLTKPGWEQMMSKYREKEFQTCPRVYCKNCVCLPYGVSEEYGVAKMKMFCPNCCDIYNVEDPNLSQIDGAFFGPNWVHMFMQKYPEIVPRESQRVYVPRVFGFRIYHESDAEDDSYADGSDYTD</sequence>
<dbReference type="OrthoDB" id="3971593at2759"/>
<accession>A2EAB9</accession>
<dbReference type="STRING" id="5722.A2EAB9"/>
<dbReference type="EMBL" id="DS113339">
    <property type="protein sequence ID" value="EAY10346.1"/>
    <property type="molecule type" value="Genomic_DNA"/>
</dbReference>
<dbReference type="Gene3D" id="2.20.25.20">
    <property type="match status" value="1"/>
</dbReference>
<dbReference type="SMART" id="SM01085">
    <property type="entry name" value="CK_II_beta"/>
    <property type="match status" value="1"/>
</dbReference>
<proteinExistence type="inferred from homology"/>
<keyword evidence="4" id="KW-1185">Reference proteome</keyword>
<dbReference type="VEuPathDB" id="TrichDB:TVAG_109300"/>
<dbReference type="RefSeq" id="XP_001322569.1">
    <property type="nucleotide sequence ID" value="XM_001322534.1"/>
</dbReference>
<dbReference type="KEGG" id="tva:4768280"/>
<comment type="similarity">
    <text evidence="1 2">Belongs to the casein kinase 2 subunit beta family.</text>
</comment>
<protein>
    <recommendedName>
        <fullName evidence="2">Casein kinase II subunit beta</fullName>
        <shortName evidence="2">CK II beta</shortName>
    </recommendedName>
</protein>
<reference evidence="3" key="2">
    <citation type="journal article" date="2007" name="Science">
        <title>Draft genome sequence of the sexually transmitted pathogen Trichomonas vaginalis.</title>
        <authorList>
            <person name="Carlton J.M."/>
            <person name="Hirt R.P."/>
            <person name="Silva J.C."/>
            <person name="Delcher A.L."/>
            <person name="Schatz M."/>
            <person name="Zhao Q."/>
            <person name="Wortman J.R."/>
            <person name="Bidwell S.L."/>
            <person name="Alsmark U.C.M."/>
            <person name="Besteiro S."/>
            <person name="Sicheritz-Ponten T."/>
            <person name="Noel C.J."/>
            <person name="Dacks J.B."/>
            <person name="Foster P.G."/>
            <person name="Simillion C."/>
            <person name="Van de Peer Y."/>
            <person name="Miranda-Saavedra D."/>
            <person name="Barton G.J."/>
            <person name="Westrop G.D."/>
            <person name="Mueller S."/>
            <person name="Dessi D."/>
            <person name="Fiori P.L."/>
            <person name="Ren Q."/>
            <person name="Paulsen I."/>
            <person name="Zhang H."/>
            <person name="Bastida-Corcuera F.D."/>
            <person name="Simoes-Barbosa A."/>
            <person name="Brown M.T."/>
            <person name="Hayes R.D."/>
            <person name="Mukherjee M."/>
            <person name="Okumura C.Y."/>
            <person name="Schneider R."/>
            <person name="Smith A.J."/>
            <person name="Vanacova S."/>
            <person name="Villalvazo M."/>
            <person name="Haas B.J."/>
            <person name="Pertea M."/>
            <person name="Feldblyum T.V."/>
            <person name="Utterback T.R."/>
            <person name="Shu C.L."/>
            <person name="Osoegawa K."/>
            <person name="de Jong P.J."/>
            <person name="Hrdy I."/>
            <person name="Horvathova L."/>
            <person name="Zubacova Z."/>
            <person name="Dolezal P."/>
            <person name="Malik S.B."/>
            <person name="Logsdon J.M. Jr."/>
            <person name="Henze K."/>
            <person name="Gupta A."/>
            <person name="Wang C.C."/>
            <person name="Dunne R.L."/>
            <person name="Upcroft J.A."/>
            <person name="Upcroft P."/>
            <person name="White O."/>
            <person name="Salzberg S.L."/>
            <person name="Tang P."/>
            <person name="Chiu C.-H."/>
            <person name="Lee Y.-S."/>
            <person name="Embley T.M."/>
            <person name="Coombs G.H."/>
            <person name="Mottram J.C."/>
            <person name="Tachezy J."/>
            <person name="Fraser-Liggett C.M."/>
            <person name="Johnson P.J."/>
        </authorList>
    </citation>
    <scope>NUCLEOTIDE SEQUENCE [LARGE SCALE GENOMIC DNA]</scope>
    <source>
        <strain evidence="3">G3</strain>
    </source>
</reference>
<dbReference type="PRINTS" id="PR00472">
    <property type="entry name" value="CASNKINASEII"/>
</dbReference>
<dbReference type="SUPFAM" id="SSF57798">
    <property type="entry name" value="Casein kinase II beta subunit"/>
    <property type="match status" value="1"/>
</dbReference>
<comment type="subunit">
    <text evidence="2">Tetramer of two alpha and two beta subunits.</text>
</comment>
<dbReference type="FunFam" id="1.10.1820.10:FF:000005">
    <property type="entry name" value="Casein kinase II subunit beta"/>
    <property type="match status" value="1"/>
</dbReference>
<dbReference type="Gene3D" id="1.10.1820.10">
    <property type="entry name" value="protein kinase ck2 holoenzyme, chain C, domain 1"/>
    <property type="match status" value="1"/>
</dbReference>
<dbReference type="InterPro" id="IPR016149">
    <property type="entry name" value="Casein_kin_II_reg-sub_N"/>
</dbReference>
<dbReference type="PANTHER" id="PTHR11740">
    <property type="entry name" value="CASEIN KINASE II SUBUNIT BETA"/>
    <property type="match status" value="1"/>
</dbReference>
<dbReference type="VEuPathDB" id="TrichDB:TVAGG3_0924560"/>
<dbReference type="PANTHER" id="PTHR11740:SF0">
    <property type="entry name" value="CASEIN KINASE II SUBUNIT BETA"/>
    <property type="match status" value="1"/>
</dbReference>
<dbReference type="Pfam" id="PF01214">
    <property type="entry name" value="CK_II_beta"/>
    <property type="match status" value="1"/>
</dbReference>
<evidence type="ECO:0000256" key="1">
    <source>
        <dbReference type="ARBA" id="ARBA00006941"/>
    </source>
</evidence>
<dbReference type="Proteomes" id="UP000001542">
    <property type="component" value="Unassembled WGS sequence"/>
</dbReference>
<evidence type="ECO:0000313" key="3">
    <source>
        <dbReference type="EMBL" id="EAY10346.1"/>
    </source>
</evidence>
<dbReference type="GO" id="GO:0019887">
    <property type="term" value="F:protein kinase regulator activity"/>
    <property type="evidence" value="ECO:0000318"/>
    <property type="project" value="GO_Central"/>
</dbReference>
<dbReference type="FunCoup" id="A2EAB9">
    <property type="interactions" value="521"/>
</dbReference>
<evidence type="ECO:0000313" key="4">
    <source>
        <dbReference type="Proteomes" id="UP000001542"/>
    </source>
</evidence>
<dbReference type="eggNOG" id="KOG3092">
    <property type="taxonomic scope" value="Eukaryota"/>
</dbReference>
<dbReference type="GO" id="GO:0005956">
    <property type="term" value="C:protein kinase CK2 complex"/>
    <property type="evidence" value="ECO:0000318"/>
    <property type="project" value="GO_Central"/>
</dbReference>
<dbReference type="InterPro" id="IPR000704">
    <property type="entry name" value="Casein_kinase_II_reg-sub"/>
</dbReference>
<name>A2EAB9_TRIV3</name>
<dbReference type="InterPro" id="IPR035991">
    <property type="entry name" value="Casein_kinase_II_beta-like"/>
</dbReference>
<reference evidence="3" key="1">
    <citation type="submission" date="2006-10" db="EMBL/GenBank/DDBJ databases">
        <authorList>
            <person name="Amadeo P."/>
            <person name="Zhao Q."/>
            <person name="Wortman J."/>
            <person name="Fraser-Liggett C."/>
            <person name="Carlton J."/>
        </authorList>
    </citation>
    <scope>NUCLEOTIDE SEQUENCE</scope>
    <source>
        <strain evidence="3">G3</strain>
    </source>
</reference>
<evidence type="ECO:0000256" key="2">
    <source>
        <dbReference type="RuleBase" id="RU361268"/>
    </source>
</evidence>
<organism evidence="3 4">
    <name type="scientific">Trichomonas vaginalis (strain ATCC PRA-98 / G3)</name>
    <dbReference type="NCBI Taxonomy" id="412133"/>
    <lineage>
        <taxon>Eukaryota</taxon>
        <taxon>Metamonada</taxon>
        <taxon>Parabasalia</taxon>
        <taxon>Trichomonadida</taxon>
        <taxon>Trichomonadidae</taxon>
        <taxon>Trichomonas</taxon>
    </lineage>
</organism>
<dbReference type="FunFam" id="2.20.25.20:FF:000001">
    <property type="entry name" value="Casein kinase II subunit beta"/>
    <property type="match status" value="1"/>
</dbReference>
<dbReference type="InParanoid" id="A2EAB9"/>
<dbReference type="GO" id="GO:0005737">
    <property type="term" value="C:cytoplasm"/>
    <property type="evidence" value="ECO:0000318"/>
    <property type="project" value="GO_Central"/>
</dbReference>
<dbReference type="OMA" id="FRIYHES"/>
<dbReference type="SMR" id="A2EAB9"/>
<gene>
    <name evidence="3" type="ORF">TVAG_109300</name>
</gene>
<dbReference type="AlphaFoldDB" id="A2EAB9"/>